<keyword evidence="3" id="KW-1185">Reference proteome</keyword>
<name>A0AAU9TYH1_EUPED</name>
<feature type="compositionally biased region" description="Low complexity" evidence="1">
    <location>
        <begin position="202"/>
        <end position="221"/>
    </location>
</feature>
<evidence type="ECO:0000313" key="2">
    <source>
        <dbReference type="EMBL" id="CAH2090917.1"/>
    </source>
</evidence>
<proteinExistence type="predicted"/>
<gene>
    <name evidence="2" type="ORF">EEDITHA_LOCUS6828</name>
</gene>
<feature type="region of interest" description="Disordered" evidence="1">
    <location>
        <begin position="63"/>
        <end position="103"/>
    </location>
</feature>
<protein>
    <recommendedName>
        <fullName evidence="4">Transposase</fullName>
    </recommendedName>
</protein>
<evidence type="ECO:0000256" key="1">
    <source>
        <dbReference type="SAM" id="MobiDB-lite"/>
    </source>
</evidence>
<feature type="compositionally biased region" description="Acidic residues" evidence="1">
    <location>
        <begin position="63"/>
        <end position="78"/>
    </location>
</feature>
<dbReference type="AlphaFoldDB" id="A0AAU9TYH1"/>
<feature type="compositionally biased region" description="Basic and acidic residues" evidence="1">
    <location>
        <begin position="79"/>
        <end position="93"/>
    </location>
</feature>
<feature type="region of interest" description="Disordered" evidence="1">
    <location>
        <begin position="188"/>
        <end position="221"/>
    </location>
</feature>
<dbReference type="EMBL" id="CAKOGL010000010">
    <property type="protein sequence ID" value="CAH2090917.1"/>
    <property type="molecule type" value="Genomic_DNA"/>
</dbReference>
<reference evidence="2" key="1">
    <citation type="submission" date="2022-03" db="EMBL/GenBank/DDBJ databases">
        <authorList>
            <person name="Tunstrom K."/>
        </authorList>
    </citation>
    <scope>NUCLEOTIDE SEQUENCE</scope>
</reference>
<sequence length="342" mass="38458">MDSKNFKKWLTEKLIPNLPQNSLVVIDNASYHSTQCEKPPVSLSLKALEDGQILYLLQQSNFEDDEDDPFGGDDTDDEYLPRRTRASDSRTSSESEPESQTPFLQRSVRYPFVDHFPEEVMDILLDLQVLVVGAAIQHIDALERTPLKQGAGSKPSLEFPLKTPEMRTHRKLQRSIDELNARYPNPIISEAESPGAERAQGKTSPESTSSRSPVKSRPPRVLTKVRQAVNAKEKWVKVERVMKARDRKIVMRFGTKEERVKVKERLEWLVQCSKCLGYGHSRKFCSEQADACSHCGGPHLKTKCADWIAVVLPACRNGGRSSTLSSITSSTVTAQYGEVRTT</sequence>
<evidence type="ECO:0008006" key="4">
    <source>
        <dbReference type="Google" id="ProtNLM"/>
    </source>
</evidence>
<evidence type="ECO:0000313" key="3">
    <source>
        <dbReference type="Proteomes" id="UP001153954"/>
    </source>
</evidence>
<comment type="caution">
    <text evidence="2">The sequence shown here is derived from an EMBL/GenBank/DDBJ whole genome shotgun (WGS) entry which is preliminary data.</text>
</comment>
<dbReference type="Proteomes" id="UP001153954">
    <property type="component" value="Unassembled WGS sequence"/>
</dbReference>
<feature type="region of interest" description="Disordered" evidence="1">
    <location>
        <begin position="147"/>
        <end position="169"/>
    </location>
</feature>
<organism evidence="2 3">
    <name type="scientific">Euphydryas editha</name>
    <name type="common">Edith's checkerspot</name>
    <dbReference type="NCBI Taxonomy" id="104508"/>
    <lineage>
        <taxon>Eukaryota</taxon>
        <taxon>Metazoa</taxon>
        <taxon>Ecdysozoa</taxon>
        <taxon>Arthropoda</taxon>
        <taxon>Hexapoda</taxon>
        <taxon>Insecta</taxon>
        <taxon>Pterygota</taxon>
        <taxon>Neoptera</taxon>
        <taxon>Endopterygota</taxon>
        <taxon>Lepidoptera</taxon>
        <taxon>Glossata</taxon>
        <taxon>Ditrysia</taxon>
        <taxon>Papilionoidea</taxon>
        <taxon>Nymphalidae</taxon>
        <taxon>Nymphalinae</taxon>
        <taxon>Euphydryas</taxon>
    </lineage>
</organism>
<accession>A0AAU9TYH1</accession>